<comment type="caution">
    <text evidence="1">The sequence shown here is derived from an EMBL/GenBank/DDBJ whole genome shotgun (WGS) entry which is preliminary data.</text>
</comment>
<dbReference type="EMBL" id="NPIC01000015">
    <property type="protein sequence ID" value="RDL30373.1"/>
    <property type="molecule type" value="Genomic_DNA"/>
</dbReference>
<dbReference type="STRING" id="2656787.A0A370T9P4"/>
<evidence type="ECO:0000313" key="1">
    <source>
        <dbReference type="EMBL" id="RDL30373.1"/>
    </source>
</evidence>
<reference evidence="1 2" key="1">
    <citation type="journal article" date="2018" name="IMA Fungus">
        <title>IMA Genome-F 9: Draft genome sequence of Annulohypoxylon stygium, Aspergillus mulundensis, Berkeleyomyces basicola (syn. Thielaviopsis basicola), Ceratocystis smalleyi, two Cercospora beticola strains, Coleophoma cylindrospora, Fusarium fracticaudum, Phialophora cf. hyalina, and Morchella septimelata.</title>
        <authorList>
            <person name="Wingfield B.D."/>
            <person name="Bills G.F."/>
            <person name="Dong Y."/>
            <person name="Huang W."/>
            <person name="Nel W.J."/>
            <person name="Swalarsk-Parry B.S."/>
            <person name="Vaghefi N."/>
            <person name="Wilken P.M."/>
            <person name="An Z."/>
            <person name="de Beer Z.W."/>
            <person name="De Vos L."/>
            <person name="Chen L."/>
            <person name="Duong T.A."/>
            <person name="Gao Y."/>
            <person name="Hammerbacher A."/>
            <person name="Kikkert J.R."/>
            <person name="Li Y."/>
            <person name="Li H."/>
            <person name="Li K."/>
            <person name="Li Q."/>
            <person name="Liu X."/>
            <person name="Ma X."/>
            <person name="Naidoo K."/>
            <person name="Pethybridge S.J."/>
            <person name="Sun J."/>
            <person name="Steenkamp E.T."/>
            <person name="van der Nest M.A."/>
            <person name="van Wyk S."/>
            <person name="Wingfield M.J."/>
            <person name="Xiong C."/>
            <person name="Yue Q."/>
            <person name="Zhang X."/>
        </authorList>
    </citation>
    <scope>NUCLEOTIDE SEQUENCE [LARGE SCALE GENOMIC DNA]</scope>
    <source>
        <strain evidence="1 2">BP 5553</strain>
    </source>
</reference>
<dbReference type="GeneID" id="43603100"/>
<dbReference type="OrthoDB" id="5291209at2759"/>
<evidence type="ECO:0008006" key="3">
    <source>
        <dbReference type="Google" id="ProtNLM"/>
    </source>
</evidence>
<accession>A0A370T9P4</accession>
<dbReference type="AlphaFoldDB" id="A0A370T9P4"/>
<name>A0A370T9P4_9HELO</name>
<dbReference type="RefSeq" id="XP_031864898.1">
    <property type="nucleotide sequence ID" value="XM_032018874.1"/>
</dbReference>
<organism evidence="1 2">
    <name type="scientific">Venustampulla echinocandica</name>
    <dbReference type="NCBI Taxonomy" id="2656787"/>
    <lineage>
        <taxon>Eukaryota</taxon>
        <taxon>Fungi</taxon>
        <taxon>Dikarya</taxon>
        <taxon>Ascomycota</taxon>
        <taxon>Pezizomycotina</taxon>
        <taxon>Leotiomycetes</taxon>
        <taxon>Helotiales</taxon>
        <taxon>Pleuroascaceae</taxon>
        <taxon>Venustampulla</taxon>
    </lineage>
</organism>
<proteinExistence type="predicted"/>
<gene>
    <name evidence="1" type="ORF">BP5553_10251</name>
</gene>
<keyword evidence="2" id="KW-1185">Reference proteome</keyword>
<evidence type="ECO:0000313" key="2">
    <source>
        <dbReference type="Proteomes" id="UP000254866"/>
    </source>
</evidence>
<protein>
    <recommendedName>
        <fullName evidence="3">Peptidase A1 domain-containing protein</fullName>
    </recommendedName>
</protein>
<sequence length="380" mass="41457">MLLLLSHIYAAAQSALLLATSRTSSPVTPHTRELIIPYSNVSSNLPPFTNDPEISFRLSNRTYGVIIDTGTTGLVLSAAMLPNWDPSTASAHPVGWEFLSSSKLLWIGVWIPQEIHFLTTENISVVASVPVLAITKSYTCPRYNARTDGPNCFDPTESEEMPDDILLLGVGFARQSDGQPQGTPDKNPLLNIILVDGEKIAPSDRLNSGYRISQEGVSLGIPQRDLDEFSILNLQPGNTNDSRDWGPVPACIRVGDSPCVEADALIDTGIPQMYMTVPFSMPVERHTEPSLSSGANVSVLDDGQIVEILFGRPGNYVARYNFTVGDHDARDTSLAPVQAITRRSAIISPFVNTGRHLLRGYEVMFDAVEGRYGFKPWTGN</sequence>
<dbReference type="Proteomes" id="UP000254866">
    <property type="component" value="Unassembled WGS sequence"/>
</dbReference>